<feature type="compositionally biased region" description="Low complexity" evidence="1">
    <location>
        <begin position="37"/>
        <end position="47"/>
    </location>
</feature>
<protein>
    <recommendedName>
        <fullName evidence="2">Amine oxidase domain-containing protein</fullName>
    </recommendedName>
</protein>
<feature type="domain" description="Amine oxidase" evidence="2">
    <location>
        <begin position="324"/>
        <end position="514"/>
    </location>
</feature>
<feature type="region of interest" description="Disordered" evidence="1">
    <location>
        <begin position="33"/>
        <end position="69"/>
    </location>
</feature>
<evidence type="ECO:0000256" key="1">
    <source>
        <dbReference type="SAM" id="MobiDB-lite"/>
    </source>
</evidence>
<proteinExistence type="predicted"/>
<comment type="caution">
    <text evidence="3">The sequence shown here is derived from an EMBL/GenBank/DDBJ whole genome shotgun (WGS) entry which is preliminary data.</text>
</comment>
<sequence>MDERGASGGMARRSFLAAGLAGVLGVALSSCTWGDEPSPTRTATPGPTTGPSPSPVPRPTNMRRSAWGSDPYARGSFSFPEFGSTDAMRERLTAPVADRLVFAGEATSTAAPGTLDGARRSGLRAAADLAALAEPGERVAVIGAGMAGLTAARRLADDGYEVLVIEARDRIGGRVQSIADDALGGTAELGTWFLSDDDELLGELAGASVTTAPVGGVAVVHRIDGTPVPASTIGVDALERAHVWAQERPHDVAVATALLGSGGIPASEADGADGVSPADWLRHALTSGLQPVTGAAPTVVSAQQFDPSKRLALFAAAGGDPFAGLRLPSEPIADVFTPLAEGLDLVLSSAVTRIAYDDERVSLRLDTGESLNVDRAIVTLPLGVLKTDQVRFEPALPRPQQQAIAQLGMGVLDVVWLAFDEPFWRSGTTDATGAGATGDADATGDAQPADPAAPAASVLTVVGGFPTVALWVDAGVATGSGDPVLVGFIAASQATRLEQLSDQDFLSAVLVDLEPFATATG</sequence>
<keyword evidence="4" id="KW-1185">Reference proteome</keyword>
<dbReference type="InterPro" id="IPR002937">
    <property type="entry name" value="Amino_oxidase"/>
</dbReference>
<gene>
    <name evidence="3" type="ORF">GCM10009750_05590</name>
</gene>
<accession>A0ABP4YNK6</accession>
<feature type="domain" description="Amine oxidase" evidence="2">
    <location>
        <begin position="55"/>
        <end position="129"/>
    </location>
</feature>
<dbReference type="InterPro" id="IPR036188">
    <property type="entry name" value="FAD/NAD-bd_sf"/>
</dbReference>
<evidence type="ECO:0000313" key="3">
    <source>
        <dbReference type="EMBL" id="GAA1825359.1"/>
    </source>
</evidence>
<name>A0ABP4YNK6_9MICO</name>
<feature type="region of interest" description="Disordered" evidence="1">
    <location>
        <begin position="429"/>
        <end position="451"/>
    </location>
</feature>
<organism evidence="3 4">
    <name type="scientific">Agromyces salentinus</name>
    <dbReference type="NCBI Taxonomy" id="269421"/>
    <lineage>
        <taxon>Bacteria</taxon>
        <taxon>Bacillati</taxon>
        <taxon>Actinomycetota</taxon>
        <taxon>Actinomycetes</taxon>
        <taxon>Micrococcales</taxon>
        <taxon>Microbacteriaceae</taxon>
        <taxon>Agromyces</taxon>
    </lineage>
</organism>
<dbReference type="Proteomes" id="UP001501746">
    <property type="component" value="Unassembled WGS sequence"/>
</dbReference>
<dbReference type="PANTHER" id="PTHR10742:SF410">
    <property type="entry name" value="LYSINE-SPECIFIC HISTONE DEMETHYLASE 2"/>
    <property type="match status" value="1"/>
</dbReference>
<dbReference type="PANTHER" id="PTHR10742">
    <property type="entry name" value="FLAVIN MONOAMINE OXIDASE"/>
    <property type="match status" value="1"/>
</dbReference>
<dbReference type="SUPFAM" id="SSF51905">
    <property type="entry name" value="FAD/NAD(P)-binding domain"/>
    <property type="match status" value="2"/>
</dbReference>
<dbReference type="InterPro" id="IPR050281">
    <property type="entry name" value="Flavin_monoamine_oxidase"/>
</dbReference>
<dbReference type="PROSITE" id="PS51318">
    <property type="entry name" value="TAT"/>
    <property type="match status" value="1"/>
</dbReference>
<dbReference type="SUPFAM" id="SSF54373">
    <property type="entry name" value="FAD-linked reductases, C-terminal domain"/>
    <property type="match status" value="1"/>
</dbReference>
<feature type="domain" description="Amine oxidase" evidence="2">
    <location>
        <begin position="146"/>
        <end position="202"/>
    </location>
</feature>
<dbReference type="InterPro" id="IPR006311">
    <property type="entry name" value="TAT_signal"/>
</dbReference>
<dbReference type="PROSITE" id="PS51257">
    <property type="entry name" value="PROKAR_LIPOPROTEIN"/>
    <property type="match status" value="1"/>
</dbReference>
<feature type="compositionally biased region" description="Pro residues" evidence="1">
    <location>
        <begin position="48"/>
        <end position="58"/>
    </location>
</feature>
<dbReference type="Gene3D" id="3.50.50.60">
    <property type="entry name" value="FAD/NAD(P)-binding domain"/>
    <property type="match status" value="2"/>
</dbReference>
<evidence type="ECO:0000259" key="2">
    <source>
        <dbReference type="Pfam" id="PF01593"/>
    </source>
</evidence>
<dbReference type="EMBL" id="BAAANK010000001">
    <property type="protein sequence ID" value="GAA1825359.1"/>
    <property type="molecule type" value="Genomic_DNA"/>
</dbReference>
<evidence type="ECO:0000313" key="4">
    <source>
        <dbReference type="Proteomes" id="UP001501746"/>
    </source>
</evidence>
<dbReference type="Pfam" id="PF01593">
    <property type="entry name" value="Amino_oxidase"/>
    <property type="match status" value="3"/>
</dbReference>
<dbReference type="RefSeq" id="WP_157426047.1">
    <property type="nucleotide sequence ID" value="NZ_BAAANK010000001.1"/>
</dbReference>
<reference evidence="4" key="1">
    <citation type="journal article" date="2019" name="Int. J. Syst. Evol. Microbiol.">
        <title>The Global Catalogue of Microorganisms (GCM) 10K type strain sequencing project: providing services to taxonomists for standard genome sequencing and annotation.</title>
        <authorList>
            <consortium name="The Broad Institute Genomics Platform"/>
            <consortium name="The Broad Institute Genome Sequencing Center for Infectious Disease"/>
            <person name="Wu L."/>
            <person name="Ma J."/>
        </authorList>
    </citation>
    <scope>NUCLEOTIDE SEQUENCE [LARGE SCALE GENOMIC DNA]</scope>
    <source>
        <strain evidence="4">JCM 14323</strain>
    </source>
</reference>